<gene>
    <name evidence="2" type="ORF">TM448A02924_0009</name>
</gene>
<dbReference type="EMBL" id="MT144363">
    <property type="protein sequence ID" value="QJA52732.1"/>
    <property type="molecule type" value="Genomic_DNA"/>
</dbReference>
<organism evidence="2">
    <name type="scientific">viral metagenome</name>
    <dbReference type="NCBI Taxonomy" id="1070528"/>
    <lineage>
        <taxon>unclassified sequences</taxon>
        <taxon>metagenomes</taxon>
        <taxon>organismal metagenomes</taxon>
    </lineage>
</organism>
<reference evidence="2" key="1">
    <citation type="submission" date="2020-03" db="EMBL/GenBank/DDBJ databases">
        <title>The deep terrestrial virosphere.</title>
        <authorList>
            <person name="Holmfeldt K."/>
            <person name="Nilsson E."/>
            <person name="Simone D."/>
            <person name="Lopez-Fernandez M."/>
            <person name="Wu X."/>
            <person name="de Brujin I."/>
            <person name="Lundin D."/>
            <person name="Andersson A."/>
            <person name="Bertilsson S."/>
            <person name="Dopson M."/>
        </authorList>
    </citation>
    <scope>NUCLEOTIDE SEQUENCE</scope>
    <source>
        <strain evidence="2">TM448A02924</strain>
    </source>
</reference>
<accession>A0A6H1ZZ48</accession>
<feature type="region of interest" description="Disordered" evidence="1">
    <location>
        <begin position="82"/>
        <end position="103"/>
    </location>
</feature>
<evidence type="ECO:0000313" key="2">
    <source>
        <dbReference type="EMBL" id="QJA52732.1"/>
    </source>
</evidence>
<sequence length="103" mass="12349">MEHPEQYLLHGPMPEINRMKKNELKEECQMWRAVWTWIPNEVKYYVARTLRQKSWLGIGLTHLAVHYPFYLSLLPQADRTTNRHHAEKLQTVSRHPTVQRMGT</sequence>
<feature type="compositionally biased region" description="Polar residues" evidence="1">
    <location>
        <begin position="90"/>
        <end position="103"/>
    </location>
</feature>
<protein>
    <submittedName>
        <fullName evidence="2">Uncharacterized protein</fullName>
    </submittedName>
</protein>
<dbReference type="AlphaFoldDB" id="A0A6H1ZZ48"/>
<proteinExistence type="predicted"/>
<evidence type="ECO:0000256" key="1">
    <source>
        <dbReference type="SAM" id="MobiDB-lite"/>
    </source>
</evidence>
<name>A0A6H1ZZ48_9ZZZZ</name>